<gene>
    <name evidence="2" type="ORF">HMPREF0908_1276</name>
</gene>
<dbReference type="eggNOG" id="ENOG5032YUG">
    <property type="taxonomic scope" value="Bacteria"/>
</dbReference>
<sequence>MIMPSSTQLYDVSVCVLTYHPDYERLFITLTSVIRQKGCTCEIVIADDGTPDFRQKEIEAWMAEHDVEDYCIVRSAANTGTVRNALNAYKAAGGRYVKLISPGDYLYADTVLAEMMNFMQSEKYKIAFGRACYYVVTNGVYQLVNRMQPFQLRPYLEKDISAVKEAYLVYQDYGVGAAFMGERDLLIAYTEMICGRIVYTEDAVYPIMIADDIPLGFWNRNLIWYHYGSGISDSVSEVWKKRLLHDSKVTLEIIIERHCEILDMVFGAQKDGHDAGPSYEQRREAYYAEAQHLLDNGSYWKNVDPAELVKLVHTDVVFGRLTNEK</sequence>
<dbReference type="EMBL" id="ACLA01000020">
    <property type="protein sequence ID" value="EEQ48296.1"/>
    <property type="molecule type" value="Genomic_DNA"/>
</dbReference>
<keyword evidence="3" id="KW-1185">Reference proteome</keyword>
<organism evidence="2 3">
    <name type="scientific">Selenomonas flueggei ATCC 43531</name>
    <dbReference type="NCBI Taxonomy" id="638302"/>
    <lineage>
        <taxon>Bacteria</taxon>
        <taxon>Bacillati</taxon>
        <taxon>Bacillota</taxon>
        <taxon>Negativicutes</taxon>
        <taxon>Selenomonadales</taxon>
        <taxon>Selenomonadaceae</taxon>
        <taxon>Selenomonas</taxon>
    </lineage>
</organism>
<name>C4V432_9FIRM</name>
<keyword evidence="2" id="KW-0808">Transferase</keyword>
<feature type="domain" description="Glycosyltransferase 2-like" evidence="1">
    <location>
        <begin position="13"/>
        <end position="154"/>
    </location>
</feature>
<dbReference type="InterPro" id="IPR001173">
    <property type="entry name" value="Glyco_trans_2-like"/>
</dbReference>
<dbReference type="Proteomes" id="UP000005309">
    <property type="component" value="Unassembled WGS sequence"/>
</dbReference>
<comment type="caution">
    <text evidence="2">The sequence shown here is derived from an EMBL/GenBank/DDBJ whole genome shotgun (WGS) entry which is preliminary data.</text>
</comment>
<evidence type="ECO:0000313" key="2">
    <source>
        <dbReference type="EMBL" id="EEQ48296.1"/>
    </source>
</evidence>
<dbReference type="InterPro" id="IPR029044">
    <property type="entry name" value="Nucleotide-diphossugar_trans"/>
</dbReference>
<keyword evidence="2" id="KW-0328">Glycosyltransferase</keyword>
<evidence type="ECO:0000313" key="3">
    <source>
        <dbReference type="Proteomes" id="UP000005309"/>
    </source>
</evidence>
<dbReference type="AlphaFoldDB" id="C4V432"/>
<protein>
    <submittedName>
        <fullName evidence="2">Glycosyltransferase, group 2 family protein</fullName>
        <ecNumber evidence="2">2.4.-.-</ecNumber>
    </submittedName>
</protein>
<reference evidence="2 3" key="1">
    <citation type="submission" date="2009-04" db="EMBL/GenBank/DDBJ databases">
        <authorList>
            <person name="Qin X."/>
            <person name="Bachman B."/>
            <person name="Battles P."/>
            <person name="Bell A."/>
            <person name="Bess C."/>
            <person name="Bickham C."/>
            <person name="Chaboub L."/>
            <person name="Chen D."/>
            <person name="Coyle M."/>
            <person name="Deiros D.R."/>
            <person name="Dinh H."/>
            <person name="Forbes L."/>
            <person name="Fowler G."/>
            <person name="Francisco L."/>
            <person name="Fu Q."/>
            <person name="Gubbala S."/>
            <person name="Hale W."/>
            <person name="Han Y."/>
            <person name="Hemphill L."/>
            <person name="Highlander S.K."/>
            <person name="Hirani K."/>
            <person name="Hogues M."/>
            <person name="Jackson L."/>
            <person name="Jakkamsetti A."/>
            <person name="Javaid M."/>
            <person name="Jiang H."/>
            <person name="Korchina V."/>
            <person name="Kovar C."/>
            <person name="Lara F."/>
            <person name="Lee S."/>
            <person name="Mata R."/>
            <person name="Mathew T."/>
            <person name="Moen C."/>
            <person name="Morales K."/>
            <person name="Munidasa M."/>
            <person name="Nazareth L."/>
            <person name="Ngo R."/>
            <person name="Nguyen L."/>
            <person name="Okwuonu G."/>
            <person name="Ongeri F."/>
            <person name="Patil S."/>
            <person name="Petrosino J."/>
            <person name="Pham C."/>
            <person name="Pham P."/>
            <person name="Pu L.-L."/>
            <person name="Puazo M."/>
            <person name="Raj R."/>
            <person name="Reid J."/>
            <person name="Rouhana J."/>
            <person name="Saada N."/>
            <person name="Shang Y."/>
            <person name="Simmons D."/>
            <person name="Thornton R."/>
            <person name="Warren J."/>
            <person name="Weissenberger G."/>
            <person name="Zhang J."/>
            <person name="Zhang L."/>
            <person name="Zhou C."/>
            <person name="Zhu D."/>
            <person name="Muzny D."/>
            <person name="Worley K."/>
            <person name="Gibbs R."/>
        </authorList>
    </citation>
    <scope>NUCLEOTIDE SEQUENCE [LARGE SCALE GENOMIC DNA]</scope>
    <source>
        <strain evidence="2 3">ATCC 43531</strain>
    </source>
</reference>
<dbReference type="GO" id="GO:0016757">
    <property type="term" value="F:glycosyltransferase activity"/>
    <property type="evidence" value="ECO:0007669"/>
    <property type="project" value="UniProtKB-KW"/>
</dbReference>
<dbReference type="SUPFAM" id="SSF53448">
    <property type="entry name" value="Nucleotide-diphospho-sugar transferases"/>
    <property type="match status" value="1"/>
</dbReference>
<accession>C4V432</accession>
<dbReference type="EC" id="2.4.-.-" evidence="2"/>
<proteinExistence type="predicted"/>
<dbReference type="Pfam" id="PF00535">
    <property type="entry name" value="Glycos_transf_2"/>
    <property type="match status" value="1"/>
</dbReference>
<dbReference type="STRING" id="638302.HMPREF0908_1276"/>
<dbReference type="Gene3D" id="3.90.550.10">
    <property type="entry name" value="Spore Coat Polysaccharide Biosynthesis Protein SpsA, Chain A"/>
    <property type="match status" value="1"/>
</dbReference>
<evidence type="ECO:0000259" key="1">
    <source>
        <dbReference type="Pfam" id="PF00535"/>
    </source>
</evidence>
<dbReference type="HOGENOM" id="CLU_028113_0_0_9"/>